<name>A0AAU9DFE0_9BACT</name>
<dbReference type="AlphaFoldDB" id="A0AAU9DFE0"/>
<evidence type="ECO:0000313" key="2">
    <source>
        <dbReference type="Proteomes" id="UP001348817"/>
    </source>
</evidence>
<reference evidence="1 2" key="1">
    <citation type="submission" date="2021-12" db="EMBL/GenBank/DDBJ databases">
        <title>Genome sequencing of bacteria with rrn-lacking chromosome and rrn-plasmid.</title>
        <authorList>
            <person name="Anda M."/>
            <person name="Iwasaki W."/>
        </authorList>
    </citation>
    <scope>NUCLEOTIDE SEQUENCE [LARGE SCALE GENOMIC DNA]</scope>
    <source>
        <strain evidence="1 2">DSM 100852</strain>
    </source>
</reference>
<evidence type="ECO:0000313" key="1">
    <source>
        <dbReference type="EMBL" id="BDD09685.1"/>
    </source>
</evidence>
<dbReference type="EMBL" id="AP025314">
    <property type="protein sequence ID" value="BDD09685.1"/>
    <property type="molecule type" value="Genomic_DNA"/>
</dbReference>
<organism evidence="1 2">
    <name type="scientific">Fulvitalea axinellae</name>
    <dbReference type="NCBI Taxonomy" id="1182444"/>
    <lineage>
        <taxon>Bacteria</taxon>
        <taxon>Pseudomonadati</taxon>
        <taxon>Bacteroidota</taxon>
        <taxon>Cytophagia</taxon>
        <taxon>Cytophagales</taxon>
        <taxon>Persicobacteraceae</taxon>
        <taxon>Fulvitalea</taxon>
    </lineage>
</organism>
<sequence length="249" mass="29062">MNRKTFRTLEKIFQRPMDGELPWYAVEGMFHSLGARIHEKDVRKDMKDMRQVSVIYDRDDFQLEHPANEKLMEGADLQKIREFLLRHDVHPDHETMAEFTESTVELDDCKIVVVCAGHESKVYRLGNENNAICLEPRDWDGFRRRQHHKKTEADFQPEHFKGQQAPKDPYFFERLAECVSDADELLVVGHGDGHSNEAREFMAYLKEHKPQQAKNLVGFMRMGDSSEKALLEKAKAIFGIVPPRKLPER</sequence>
<protein>
    <submittedName>
        <fullName evidence="1">Uncharacterized protein</fullName>
    </submittedName>
</protein>
<gene>
    <name evidence="1" type="ORF">FUAX_21170</name>
</gene>
<proteinExistence type="predicted"/>
<accession>A0AAU9DFE0</accession>
<keyword evidence="2" id="KW-1185">Reference proteome</keyword>
<dbReference type="KEGG" id="fax:FUAX_21170"/>
<dbReference type="RefSeq" id="WP_338391282.1">
    <property type="nucleotide sequence ID" value="NZ_AP025314.1"/>
</dbReference>
<dbReference type="Proteomes" id="UP001348817">
    <property type="component" value="Chromosome"/>
</dbReference>